<dbReference type="Gene3D" id="3.30.70.270">
    <property type="match status" value="2"/>
</dbReference>
<dbReference type="PANTHER" id="PTHR33121:SF70">
    <property type="entry name" value="SIGNALING PROTEIN YKOW"/>
    <property type="match status" value="1"/>
</dbReference>
<dbReference type="PANTHER" id="PTHR33121">
    <property type="entry name" value="CYCLIC DI-GMP PHOSPHODIESTERASE PDEF"/>
    <property type="match status" value="1"/>
</dbReference>
<dbReference type="InterPro" id="IPR050706">
    <property type="entry name" value="Cyclic-di-GMP_PDE-like"/>
</dbReference>
<protein>
    <submittedName>
        <fullName evidence="4">Diguanylate cyclase (GGDEF)-like protein</fullName>
    </submittedName>
</protein>
<dbReference type="Gene3D" id="3.20.20.450">
    <property type="entry name" value="EAL domain"/>
    <property type="match status" value="1"/>
</dbReference>
<dbReference type="InterPro" id="IPR001633">
    <property type="entry name" value="EAL_dom"/>
</dbReference>
<dbReference type="InterPro" id="IPR035919">
    <property type="entry name" value="EAL_sf"/>
</dbReference>
<dbReference type="SMART" id="SM00267">
    <property type="entry name" value="GGDEF"/>
    <property type="match status" value="1"/>
</dbReference>
<dbReference type="SMART" id="SM00052">
    <property type="entry name" value="EAL"/>
    <property type="match status" value="1"/>
</dbReference>
<reference evidence="5" key="1">
    <citation type="submission" date="2017-08" db="EMBL/GenBank/DDBJ databases">
        <authorList>
            <person name="Varghese N."/>
            <person name="Submissions S."/>
        </authorList>
    </citation>
    <scope>NUCLEOTIDE SEQUENCE [LARGE SCALE GENOMIC DNA]</scope>
    <source>
        <strain evidence="5">KCTC 23107</strain>
    </source>
</reference>
<keyword evidence="5" id="KW-1185">Reference proteome</keyword>
<gene>
    <name evidence="4" type="ORF">SAMN05877838_3991</name>
</gene>
<feature type="compositionally biased region" description="Basic and acidic residues" evidence="1">
    <location>
        <begin position="721"/>
        <end position="742"/>
    </location>
</feature>
<evidence type="ECO:0000259" key="3">
    <source>
        <dbReference type="PROSITE" id="PS50887"/>
    </source>
</evidence>
<organism evidence="4 5">
    <name type="scientific">Hoeflea halophila</name>
    <dbReference type="NCBI Taxonomy" id="714899"/>
    <lineage>
        <taxon>Bacteria</taxon>
        <taxon>Pseudomonadati</taxon>
        <taxon>Pseudomonadota</taxon>
        <taxon>Alphaproteobacteria</taxon>
        <taxon>Hyphomicrobiales</taxon>
        <taxon>Rhizobiaceae</taxon>
        <taxon>Hoeflea</taxon>
    </lineage>
</organism>
<dbReference type="FunFam" id="3.30.70.270:FF:000001">
    <property type="entry name" value="Diguanylate cyclase domain protein"/>
    <property type="match status" value="1"/>
</dbReference>
<sequence length="748" mass="82263">MNLRSGSGAIVNVLVNASPISTGGNSVNGALVTFKDVTVIERKNQDLSLAYAKLQKSESEIAKQNSQLKYLASHDPLTSCLNRRSFFEEFQLKYEASATTGQPLMCLMIDIDHFKSVNDTYGHGVGDSVIKGLALLLRQTCGKSDIVGRYGGEEFCMLLDGADESGAAEVAEYLRQEVKAQSSLWLGNDRSLSISIGIAPADLDAGSVNNAVDHADQALYAAKESGRDRAIQWRTDSFARVVTDEVDQTKKTKATKQDGSRVRSSNVHSISIETFVERLEISIDQSKRNQNSVSVICVSVDSLEEQVSGDDPEMHSRILGSVDKGLRSIIQDSEFVSLMPGNESASLVKLDDRRFLIAIGQIEDPTSVSWIMQRLAEQFPVPANTESGGEPIRFSLGASLYPRDGLNSEELIERAVLAQKKALETGGNKAFRMFAADMTDANQDQLLIEKGIRDAIERNEFSLHFQPIVDLVTGEVACAEVLLRSSNAYLQGISIGVVIQVAEKTGLIHELSSYVFKTTFSIINGWKNSGLHLPLISINLSAEQLKSEDVVIDLLDLVEAHQIDAAMIQFEMTETAMVTDIERTSDILRTLQNYGFHIALDDFGTGQSSLSHLLNINPDTIKIDRSFIHSLTTNRTNQLLVSTINELSRKIGAKVVAEGVETQEQLTMLMEIGCPYVQGYWLSRPLPAQVFEDWLLLFSADKSDMTENVVSSASGANPGQENRKYSFFDKGKRGYSNKEHPKAVRIAR</sequence>
<feature type="region of interest" description="Disordered" evidence="1">
    <location>
        <begin position="709"/>
        <end position="748"/>
    </location>
</feature>
<dbReference type="CDD" id="cd01949">
    <property type="entry name" value="GGDEF"/>
    <property type="match status" value="1"/>
</dbReference>
<dbReference type="InterPro" id="IPR029787">
    <property type="entry name" value="Nucleotide_cyclase"/>
</dbReference>
<feature type="domain" description="GGDEF" evidence="3">
    <location>
        <begin position="291"/>
        <end position="436"/>
    </location>
</feature>
<dbReference type="PROSITE" id="PS50883">
    <property type="entry name" value="EAL"/>
    <property type="match status" value="1"/>
</dbReference>
<evidence type="ECO:0000313" key="4">
    <source>
        <dbReference type="EMBL" id="SOE19041.1"/>
    </source>
</evidence>
<dbReference type="EMBL" id="OCPC01000009">
    <property type="protein sequence ID" value="SOE19041.1"/>
    <property type="molecule type" value="Genomic_DNA"/>
</dbReference>
<evidence type="ECO:0000256" key="1">
    <source>
        <dbReference type="SAM" id="MobiDB-lite"/>
    </source>
</evidence>
<dbReference type="CDD" id="cd01948">
    <property type="entry name" value="EAL"/>
    <property type="match status" value="1"/>
</dbReference>
<accession>A0A286IG51</accession>
<dbReference type="PROSITE" id="PS50887">
    <property type="entry name" value="GGDEF"/>
    <property type="match status" value="2"/>
</dbReference>
<dbReference type="InterPro" id="IPR000160">
    <property type="entry name" value="GGDEF_dom"/>
</dbReference>
<dbReference type="SUPFAM" id="SSF141868">
    <property type="entry name" value="EAL domain-like"/>
    <property type="match status" value="1"/>
</dbReference>
<proteinExistence type="predicted"/>
<dbReference type="Pfam" id="PF00990">
    <property type="entry name" value="GGDEF"/>
    <property type="match status" value="1"/>
</dbReference>
<feature type="compositionally biased region" description="Polar residues" evidence="1">
    <location>
        <begin position="709"/>
        <end position="720"/>
    </location>
</feature>
<dbReference type="NCBIfam" id="TIGR00254">
    <property type="entry name" value="GGDEF"/>
    <property type="match status" value="1"/>
</dbReference>
<dbReference type="InterPro" id="IPR043128">
    <property type="entry name" value="Rev_trsase/Diguanyl_cyclase"/>
</dbReference>
<evidence type="ECO:0000259" key="2">
    <source>
        <dbReference type="PROSITE" id="PS50883"/>
    </source>
</evidence>
<feature type="domain" description="GGDEF" evidence="3">
    <location>
        <begin position="102"/>
        <end position="235"/>
    </location>
</feature>
<dbReference type="GO" id="GO:0071111">
    <property type="term" value="F:cyclic-guanylate-specific phosphodiesterase activity"/>
    <property type="evidence" value="ECO:0007669"/>
    <property type="project" value="InterPro"/>
</dbReference>
<dbReference type="SUPFAM" id="SSF55073">
    <property type="entry name" value="Nucleotide cyclase"/>
    <property type="match status" value="2"/>
</dbReference>
<dbReference type="AlphaFoldDB" id="A0A286IG51"/>
<dbReference type="Pfam" id="PF00563">
    <property type="entry name" value="EAL"/>
    <property type="match status" value="1"/>
</dbReference>
<dbReference type="Proteomes" id="UP000219465">
    <property type="component" value="Unassembled WGS sequence"/>
</dbReference>
<evidence type="ECO:0000313" key="5">
    <source>
        <dbReference type="Proteomes" id="UP000219465"/>
    </source>
</evidence>
<name>A0A286IG51_9HYPH</name>
<feature type="domain" description="EAL" evidence="2">
    <location>
        <begin position="445"/>
        <end position="699"/>
    </location>
</feature>